<comment type="caution">
    <text evidence="1">The sequence shown here is derived from an EMBL/GenBank/DDBJ whole genome shotgun (WGS) entry which is preliminary data.</text>
</comment>
<gene>
    <name evidence="1" type="ORF">H0235_004696</name>
</gene>
<dbReference type="AlphaFoldDB" id="A0A834P7P9"/>
<organism evidence="1 2">
    <name type="scientific">Vespula pensylvanica</name>
    <name type="common">Western yellow jacket</name>
    <name type="synonym">Wasp</name>
    <dbReference type="NCBI Taxonomy" id="30213"/>
    <lineage>
        <taxon>Eukaryota</taxon>
        <taxon>Metazoa</taxon>
        <taxon>Ecdysozoa</taxon>
        <taxon>Arthropoda</taxon>
        <taxon>Hexapoda</taxon>
        <taxon>Insecta</taxon>
        <taxon>Pterygota</taxon>
        <taxon>Neoptera</taxon>
        <taxon>Endopterygota</taxon>
        <taxon>Hymenoptera</taxon>
        <taxon>Apocrita</taxon>
        <taxon>Aculeata</taxon>
        <taxon>Vespoidea</taxon>
        <taxon>Vespidae</taxon>
        <taxon>Vespinae</taxon>
        <taxon>Vespula</taxon>
    </lineage>
</organism>
<keyword evidence="2" id="KW-1185">Reference proteome</keyword>
<proteinExistence type="predicted"/>
<accession>A0A834P7P9</accession>
<reference evidence="1" key="1">
    <citation type="journal article" date="2020" name="G3 (Bethesda)">
        <title>High-Quality Assemblies for Three Invasive Social Wasps from the &lt;i&gt;Vespula&lt;/i&gt; Genus.</title>
        <authorList>
            <person name="Harrop T.W.R."/>
            <person name="Guhlin J."/>
            <person name="McLaughlin G.M."/>
            <person name="Permina E."/>
            <person name="Stockwell P."/>
            <person name="Gilligan J."/>
            <person name="Le Lec M.F."/>
            <person name="Gruber M.A.M."/>
            <person name="Quinn O."/>
            <person name="Lovegrove M."/>
            <person name="Duncan E.J."/>
            <person name="Remnant E.J."/>
            <person name="Van Eeckhoven J."/>
            <person name="Graham B."/>
            <person name="Knapp R.A."/>
            <person name="Langford K.W."/>
            <person name="Kronenberg Z."/>
            <person name="Press M.O."/>
            <person name="Eacker S.M."/>
            <person name="Wilson-Rankin E.E."/>
            <person name="Purcell J."/>
            <person name="Lester P.J."/>
            <person name="Dearden P.K."/>
        </authorList>
    </citation>
    <scope>NUCLEOTIDE SEQUENCE</scope>
    <source>
        <strain evidence="1">Volc-1</strain>
    </source>
</reference>
<sequence length="99" mass="10725">MSGTSRKVKNPLLSAAGMGSPFEYYPENALLVPVTPATPAVLRDELRKLQLTVGNQKLVLSARAGVREPYRCVRINNAPTIIAAISPSDKLSQAEKKSY</sequence>
<dbReference type="Proteomes" id="UP000600918">
    <property type="component" value="Unassembled WGS sequence"/>
</dbReference>
<name>A0A834P7P9_VESPE</name>
<evidence type="ECO:0000313" key="1">
    <source>
        <dbReference type="EMBL" id="KAF7431772.1"/>
    </source>
</evidence>
<dbReference type="EMBL" id="JACSDY010000003">
    <property type="protein sequence ID" value="KAF7431772.1"/>
    <property type="molecule type" value="Genomic_DNA"/>
</dbReference>
<evidence type="ECO:0000313" key="2">
    <source>
        <dbReference type="Proteomes" id="UP000600918"/>
    </source>
</evidence>
<protein>
    <submittedName>
        <fullName evidence="1">Uncharacterized protein</fullName>
    </submittedName>
</protein>